<comment type="caution">
    <text evidence="2">The sequence shown here is derived from an EMBL/GenBank/DDBJ whole genome shotgun (WGS) entry which is preliminary data.</text>
</comment>
<sequence length="71" mass="8393">MFLGLYQTDPFWLIWTAVFNFAMLIILYGEGVLLVVYKDRYYGATATKIITDISDQYFRDQEYMCKSNGNR</sequence>
<reference evidence="3" key="1">
    <citation type="journal article" date="2019" name="Int. J. Syst. Evol. Microbiol.">
        <title>The Global Catalogue of Microorganisms (GCM) 10K type strain sequencing project: providing services to taxonomists for standard genome sequencing and annotation.</title>
        <authorList>
            <consortium name="The Broad Institute Genomics Platform"/>
            <consortium name="The Broad Institute Genome Sequencing Center for Infectious Disease"/>
            <person name="Wu L."/>
            <person name="Ma J."/>
        </authorList>
    </citation>
    <scope>NUCLEOTIDE SEQUENCE [LARGE SCALE GENOMIC DNA]</scope>
    <source>
        <strain evidence="3">TISTR 1827</strain>
    </source>
</reference>
<proteinExistence type="predicted"/>
<evidence type="ECO:0000313" key="2">
    <source>
        <dbReference type="EMBL" id="MFD2658816.1"/>
    </source>
</evidence>
<dbReference type="EMBL" id="JBHUMY010000001">
    <property type="protein sequence ID" value="MFD2658816.1"/>
    <property type="molecule type" value="Genomic_DNA"/>
</dbReference>
<evidence type="ECO:0000256" key="1">
    <source>
        <dbReference type="SAM" id="Phobius"/>
    </source>
</evidence>
<dbReference type="RefSeq" id="WP_379268716.1">
    <property type="nucleotide sequence ID" value="NZ_JBHUGT010000054.1"/>
</dbReference>
<keyword evidence="1" id="KW-0812">Transmembrane</keyword>
<feature type="transmembrane region" description="Helical" evidence="1">
    <location>
        <begin position="12"/>
        <end position="37"/>
    </location>
</feature>
<accession>A0ABW5QQY7</accession>
<keyword evidence="1" id="KW-1133">Transmembrane helix</keyword>
<gene>
    <name evidence="2" type="ORF">ACFSW5_00890</name>
</gene>
<name>A0ABW5QQY7_9BACL</name>
<protein>
    <submittedName>
        <fullName evidence="2">Uncharacterized protein</fullName>
    </submittedName>
</protein>
<organism evidence="2 3">
    <name type="scientific">Paenibacillus thailandensis</name>
    <dbReference type="NCBI Taxonomy" id="393250"/>
    <lineage>
        <taxon>Bacteria</taxon>
        <taxon>Bacillati</taxon>
        <taxon>Bacillota</taxon>
        <taxon>Bacilli</taxon>
        <taxon>Bacillales</taxon>
        <taxon>Paenibacillaceae</taxon>
        <taxon>Paenibacillus</taxon>
    </lineage>
</organism>
<dbReference type="Proteomes" id="UP001597493">
    <property type="component" value="Unassembled WGS sequence"/>
</dbReference>
<evidence type="ECO:0000313" key="3">
    <source>
        <dbReference type="Proteomes" id="UP001597493"/>
    </source>
</evidence>
<keyword evidence="1" id="KW-0472">Membrane</keyword>
<keyword evidence="3" id="KW-1185">Reference proteome</keyword>